<dbReference type="RefSeq" id="WP_048551181.1">
    <property type="nucleotide sequence ID" value="NZ_HF570958.1"/>
</dbReference>
<protein>
    <submittedName>
        <fullName evidence="2">Rhodanese-related sulfurtransferase</fullName>
    </submittedName>
</protein>
<comment type="caution">
    <text evidence="2">The sequence shown here is derived from an EMBL/GenBank/DDBJ whole genome shotgun (WGS) entry which is preliminary data.</text>
</comment>
<dbReference type="AlphaFoldDB" id="A0A077M220"/>
<evidence type="ECO:0000313" key="2">
    <source>
        <dbReference type="EMBL" id="CCH79102.1"/>
    </source>
</evidence>
<dbReference type="InterPro" id="IPR001763">
    <property type="entry name" value="Rhodanese-like_dom"/>
</dbReference>
<dbReference type="EMBL" id="CAJB01000335">
    <property type="protein sequence ID" value="CCH79102.1"/>
    <property type="molecule type" value="Genomic_DNA"/>
</dbReference>
<proteinExistence type="predicted"/>
<dbReference type="PANTHER" id="PTHR43031">
    <property type="entry name" value="FAD-DEPENDENT OXIDOREDUCTASE"/>
    <property type="match status" value="1"/>
</dbReference>
<dbReference type="CDD" id="cd00158">
    <property type="entry name" value="RHOD"/>
    <property type="match status" value="1"/>
</dbReference>
<keyword evidence="2" id="KW-0808">Transferase</keyword>
<sequence>MTDFSPDAPPTVRVSDLPDDAVILDVREQDEWDAGHAPRAIHVPLAELPSRLDDLPDTDETVPVVCRGGGRSARAVSWLLQQGFDVANVADGMKAWEQAGKQLVASGEESPRVI</sequence>
<dbReference type="PANTHER" id="PTHR43031:SF1">
    <property type="entry name" value="PYRIDINE NUCLEOTIDE-DISULPHIDE OXIDOREDUCTASE"/>
    <property type="match status" value="1"/>
</dbReference>
<dbReference type="SUPFAM" id="SSF52821">
    <property type="entry name" value="Rhodanese/Cell cycle control phosphatase"/>
    <property type="match status" value="1"/>
</dbReference>
<dbReference type="SMART" id="SM00450">
    <property type="entry name" value="RHOD"/>
    <property type="match status" value="1"/>
</dbReference>
<dbReference type="InterPro" id="IPR050229">
    <property type="entry name" value="GlpE_sulfurtransferase"/>
</dbReference>
<evidence type="ECO:0000259" key="1">
    <source>
        <dbReference type="PROSITE" id="PS50206"/>
    </source>
</evidence>
<name>A0A077M220_9MICO</name>
<evidence type="ECO:0000313" key="3">
    <source>
        <dbReference type="Proteomes" id="UP000035721"/>
    </source>
</evidence>
<dbReference type="OrthoDB" id="9800872at2"/>
<dbReference type="PROSITE" id="PS50206">
    <property type="entry name" value="RHODANESE_3"/>
    <property type="match status" value="1"/>
</dbReference>
<dbReference type="STRING" id="1194083.BN12_400011"/>
<reference evidence="2 3" key="1">
    <citation type="journal article" date="2013" name="ISME J.">
        <title>A metabolic model for members of the genus Tetrasphaera involved in enhanced biological phosphorus removal.</title>
        <authorList>
            <person name="Kristiansen R."/>
            <person name="Nguyen H.T.T."/>
            <person name="Saunders A.M."/>
            <person name="Nielsen J.L."/>
            <person name="Wimmer R."/>
            <person name="Le V.Q."/>
            <person name="McIlroy S.J."/>
            <person name="Petrovski S."/>
            <person name="Seviour R.J."/>
            <person name="Calteau A."/>
            <person name="Nielsen K.L."/>
            <person name="Nielsen P.H."/>
        </authorList>
    </citation>
    <scope>NUCLEOTIDE SEQUENCE [LARGE SCALE GENOMIC DNA]</scope>
    <source>
        <strain evidence="2 3">T1-X7</strain>
    </source>
</reference>
<dbReference type="InterPro" id="IPR036873">
    <property type="entry name" value="Rhodanese-like_dom_sf"/>
</dbReference>
<organism evidence="2 3">
    <name type="scientific">Nostocoides japonicum T1-X7</name>
    <dbReference type="NCBI Taxonomy" id="1194083"/>
    <lineage>
        <taxon>Bacteria</taxon>
        <taxon>Bacillati</taxon>
        <taxon>Actinomycetota</taxon>
        <taxon>Actinomycetes</taxon>
        <taxon>Micrococcales</taxon>
        <taxon>Intrasporangiaceae</taxon>
        <taxon>Nostocoides</taxon>
    </lineage>
</organism>
<dbReference type="Pfam" id="PF00581">
    <property type="entry name" value="Rhodanese"/>
    <property type="match status" value="1"/>
</dbReference>
<dbReference type="Gene3D" id="3.40.250.10">
    <property type="entry name" value="Rhodanese-like domain"/>
    <property type="match status" value="1"/>
</dbReference>
<feature type="domain" description="Rhodanese" evidence="1">
    <location>
        <begin position="17"/>
        <end position="105"/>
    </location>
</feature>
<gene>
    <name evidence="2" type="ORF">BN12_400011</name>
</gene>
<dbReference type="Proteomes" id="UP000035721">
    <property type="component" value="Unassembled WGS sequence"/>
</dbReference>
<keyword evidence="3" id="KW-1185">Reference proteome</keyword>
<dbReference type="GO" id="GO:0016740">
    <property type="term" value="F:transferase activity"/>
    <property type="evidence" value="ECO:0007669"/>
    <property type="project" value="UniProtKB-KW"/>
</dbReference>
<accession>A0A077M220</accession>